<dbReference type="Gene3D" id="3.40.980.10">
    <property type="entry name" value="MoaB/Mog-like domain"/>
    <property type="match status" value="1"/>
</dbReference>
<dbReference type="RefSeq" id="WP_013008298.1">
    <property type="nucleotide sequence ID" value="NC_013939.1"/>
</dbReference>
<keyword evidence="6" id="KW-0500">Molybdenum</keyword>
<dbReference type="Pfam" id="PF00994">
    <property type="entry name" value="MoCF_biosynth"/>
    <property type="match status" value="1"/>
</dbReference>
<dbReference type="STRING" id="639282.DEFDS_1594"/>
<evidence type="ECO:0000256" key="1">
    <source>
        <dbReference type="ARBA" id="ARBA00002901"/>
    </source>
</evidence>
<dbReference type="Pfam" id="PF03453">
    <property type="entry name" value="MoeA_N"/>
    <property type="match status" value="1"/>
</dbReference>
<evidence type="ECO:0000256" key="2">
    <source>
        <dbReference type="ARBA" id="ARBA00005046"/>
    </source>
</evidence>
<dbReference type="SMART" id="SM00852">
    <property type="entry name" value="MoCF_biosynth"/>
    <property type="match status" value="1"/>
</dbReference>
<dbReference type="AlphaFoldDB" id="D3P8L2"/>
<keyword evidence="9" id="KW-1185">Reference proteome</keyword>
<dbReference type="InterPro" id="IPR036688">
    <property type="entry name" value="MoeA_C_domain_IV_sf"/>
</dbReference>
<proteinExistence type="inferred from homology"/>
<dbReference type="eggNOG" id="COG0303">
    <property type="taxonomic scope" value="Bacteria"/>
</dbReference>
<dbReference type="OrthoDB" id="9804758at2"/>
<dbReference type="KEGG" id="ddf:DEFDS_1594"/>
<protein>
    <recommendedName>
        <fullName evidence="6">Molybdopterin molybdenumtransferase</fullName>
        <ecNumber evidence="6">2.10.1.1</ecNumber>
    </recommendedName>
</protein>
<sequence length="407" mass="45740">MKMINPFDALELILSNVKEVGYEYIPVFDALNRVGFENVKSKVNLPSFNNSAMDGYAIKFEALENYPNGLKIIGTIKAGDMKEYNLTDSQTCYKIMTGAKLPEGADTVVEYEKTENPEPDICKIVGNVKPGANIRKIGEDIKAGEIIEIKGKKLKPWDISRLISCGLTNIKVYRKLRVAVLATGDELIMPGEQLKEGVYDSNSFAIKNLLLSNNIDVSYLGISKDNIEDFEKIFESFSNYDAIISSAGISFGDYDVVTNVFKEKGIEWIFKNVKQKPGKPFSFALLNDGTPYFALPGNPVSSFFCTFFYILPALRKMMGDNNFKNKSIYATLAGDMLKKNNRFHFNRVTVKYSNESFIAIPFKTQDSHIISSLFYGNAFAVIEDERTGVIKTGEKVKCYIYDYDSVF</sequence>
<evidence type="ECO:0000256" key="6">
    <source>
        <dbReference type="RuleBase" id="RU365090"/>
    </source>
</evidence>
<dbReference type="Proteomes" id="UP000001520">
    <property type="component" value="Chromosome"/>
</dbReference>
<dbReference type="HOGENOM" id="CLU_010186_7_1_0"/>
<dbReference type="Gene3D" id="2.40.340.10">
    <property type="entry name" value="MoeA, C-terminal, domain IV"/>
    <property type="match status" value="1"/>
</dbReference>
<keyword evidence="6" id="KW-0808">Transferase</keyword>
<dbReference type="GO" id="GO:0005829">
    <property type="term" value="C:cytosol"/>
    <property type="evidence" value="ECO:0007669"/>
    <property type="project" value="TreeGrafter"/>
</dbReference>
<dbReference type="Pfam" id="PF03454">
    <property type="entry name" value="MoeA_C"/>
    <property type="match status" value="1"/>
</dbReference>
<dbReference type="SUPFAM" id="SSF63867">
    <property type="entry name" value="MoeA C-terminal domain-like"/>
    <property type="match status" value="1"/>
</dbReference>
<evidence type="ECO:0000256" key="5">
    <source>
        <dbReference type="ARBA" id="ARBA00047317"/>
    </source>
</evidence>
<accession>D3P8L2</accession>
<comment type="cofactor">
    <cofactor evidence="6">
        <name>Mg(2+)</name>
        <dbReference type="ChEBI" id="CHEBI:18420"/>
    </cofactor>
</comment>
<dbReference type="SUPFAM" id="SSF53218">
    <property type="entry name" value="Molybdenum cofactor biosynthesis proteins"/>
    <property type="match status" value="1"/>
</dbReference>
<dbReference type="InterPro" id="IPR001453">
    <property type="entry name" value="MoaB/Mog_dom"/>
</dbReference>
<dbReference type="InterPro" id="IPR036425">
    <property type="entry name" value="MoaB/Mog-like_dom_sf"/>
</dbReference>
<name>D3P8L2_DEFDS</name>
<reference evidence="8 9" key="1">
    <citation type="journal article" date="2010" name="DNA Res.">
        <title>Bacterial lifestyle in a deep-sea hydrothermal vent chimney revealed by the genome sequence of the thermophilic bacterium Deferribacter desulfuricans SSM1.</title>
        <authorList>
            <person name="Takaki Y."/>
            <person name="Shimamura S."/>
            <person name="Nakagawa S."/>
            <person name="Fukuhara Y."/>
            <person name="Horikawa H."/>
            <person name="Ankai A."/>
            <person name="Harada T."/>
            <person name="Hosoyama A."/>
            <person name="Oguchi A."/>
            <person name="Fukui S."/>
            <person name="Fujita N."/>
            <person name="Takami H."/>
            <person name="Takai K."/>
        </authorList>
    </citation>
    <scope>NUCLEOTIDE SEQUENCE [LARGE SCALE GENOMIC DNA]</scope>
    <source>
        <strain evidence="9">DSM 14783 / JCM 11476 / NBRC 101012 / SSM1</strain>
    </source>
</reference>
<organism evidence="8 9">
    <name type="scientific">Deferribacter desulfuricans (strain DSM 14783 / JCM 11476 / NBRC 101012 / SSM1)</name>
    <dbReference type="NCBI Taxonomy" id="639282"/>
    <lineage>
        <taxon>Bacteria</taxon>
        <taxon>Pseudomonadati</taxon>
        <taxon>Deferribacterota</taxon>
        <taxon>Deferribacteres</taxon>
        <taxon>Deferribacterales</taxon>
        <taxon>Deferribacteraceae</taxon>
        <taxon>Deferribacter</taxon>
    </lineage>
</organism>
<keyword evidence="6" id="KW-0479">Metal-binding</keyword>
<gene>
    <name evidence="8" type="ordered locus">DEFDS_1594</name>
</gene>
<dbReference type="Gene3D" id="2.170.190.11">
    <property type="entry name" value="Molybdopterin biosynthesis moea protein, domain 3"/>
    <property type="match status" value="1"/>
</dbReference>
<dbReference type="EMBL" id="AP011529">
    <property type="protein sequence ID" value="BAI81052.1"/>
    <property type="molecule type" value="Genomic_DNA"/>
</dbReference>
<comment type="pathway">
    <text evidence="2 6">Cofactor biosynthesis; molybdopterin biosynthesis.</text>
</comment>
<dbReference type="CDD" id="cd00887">
    <property type="entry name" value="MoeA"/>
    <property type="match status" value="1"/>
</dbReference>
<feature type="domain" description="MoaB/Mog" evidence="7">
    <location>
        <begin position="179"/>
        <end position="316"/>
    </location>
</feature>
<dbReference type="InterPro" id="IPR005110">
    <property type="entry name" value="MoeA_linker/N"/>
</dbReference>
<comment type="function">
    <text evidence="1 6">Catalyzes the insertion of molybdate into adenylated molybdopterin with the concomitant release of AMP.</text>
</comment>
<dbReference type="UniPathway" id="UPA00344"/>
<dbReference type="EC" id="2.10.1.1" evidence="6"/>
<dbReference type="PANTHER" id="PTHR10192">
    <property type="entry name" value="MOLYBDOPTERIN BIOSYNTHESIS PROTEIN"/>
    <property type="match status" value="1"/>
</dbReference>
<evidence type="ECO:0000313" key="8">
    <source>
        <dbReference type="EMBL" id="BAI81052.1"/>
    </source>
</evidence>
<keyword evidence="6" id="KW-0460">Magnesium</keyword>
<dbReference type="GO" id="GO:0061599">
    <property type="term" value="F:molybdopterin molybdotransferase activity"/>
    <property type="evidence" value="ECO:0007669"/>
    <property type="project" value="UniProtKB-UniRule"/>
</dbReference>
<dbReference type="Gene3D" id="3.90.105.10">
    <property type="entry name" value="Molybdopterin biosynthesis moea protein, domain 2"/>
    <property type="match status" value="1"/>
</dbReference>
<dbReference type="InterPro" id="IPR036135">
    <property type="entry name" value="MoeA_linker/N_sf"/>
</dbReference>
<dbReference type="InterPro" id="IPR005111">
    <property type="entry name" value="MoeA_C_domain_IV"/>
</dbReference>
<evidence type="ECO:0000256" key="4">
    <source>
        <dbReference type="ARBA" id="ARBA00023150"/>
    </source>
</evidence>
<evidence type="ECO:0000313" key="9">
    <source>
        <dbReference type="Proteomes" id="UP000001520"/>
    </source>
</evidence>
<dbReference type="PANTHER" id="PTHR10192:SF5">
    <property type="entry name" value="GEPHYRIN"/>
    <property type="match status" value="1"/>
</dbReference>
<evidence type="ECO:0000256" key="3">
    <source>
        <dbReference type="ARBA" id="ARBA00010763"/>
    </source>
</evidence>
<dbReference type="InterPro" id="IPR038987">
    <property type="entry name" value="MoeA-like"/>
</dbReference>
<evidence type="ECO:0000259" key="7">
    <source>
        <dbReference type="SMART" id="SM00852"/>
    </source>
</evidence>
<comment type="catalytic activity">
    <reaction evidence="5">
        <text>adenylyl-molybdopterin + molybdate = Mo-molybdopterin + AMP + H(+)</text>
        <dbReference type="Rhea" id="RHEA:35047"/>
        <dbReference type="ChEBI" id="CHEBI:15378"/>
        <dbReference type="ChEBI" id="CHEBI:36264"/>
        <dbReference type="ChEBI" id="CHEBI:62727"/>
        <dbReference type="ChEBI" id="CHEBI:71302"/>
        <dbReference type="ChEBI" id="CHEBI:456215"/>
        <dbReference type="EC" id="2.10.1.1"/>
    </reaction>
</comment>
<dbReference type="GO" id="GO:0046872">
    <property type="term" value="F:metal ion binding"/>
    <property type="evidence" value="ECO:0007669"/>
    <property type="project" value="UniProtKB-UniRule"/>
</dbReference>
<dbReference type="SUPFAM" id="SSF63882">
    <property type="entry name" value="MoeA N-terminal region -like"/>
    <property type="match status" value="1"/>
</dbReference>
<keyword evidence="4 6" id="KW-0501">Molybdenum cofactor biosynthesis</keyword>
<comment type="similarity">
    <text evidence="3 6">Belongs to the MoeA family.</text>
</comment>
<dbReference type="GO" id="GO:0006777">
    <property type="term" value="P:Mo-molybdopterin cofactor biosynthetic process"/>
    <property type="evidence" value="ECO:0007669"/>
    <property type="project" value="UniProtKB-UniRule"/>
</dbReference>